<feature type="domain" description="PAS" evidence="9">
    <location>
        <begin position="1"/>
        <end position="69"/>
    </location>
</feature>
<reference evidence="10 11" key="1">
    <citation type="journal article" date="2016" name="Environ. Microbiol.">
        <title>New Methyloceanibacter diversity from North Sea sediments includes methanotroph containing solely the soluble methane monooxygenase.</title>
        <authorList>
            <person name="Vekeman B."/>
            <person name="Kerckhof F.M."/>
            <person name="Cremers G."/>
            <person name="de Vos P."/>
            <person name="Vandamme P."/>
            <person name="Boon N."/>
            <person name="Op den Camp H.J."/>
            <person name="Heylen K."/>
        </authorList>
    </citation>
    <scope>NUCLEOTIDE SEQUENCE [LARGE SCALE GENOMIC DNA]</scope>
    <source>
        <strain evidence="10 11">R-67175</strain>
    </source>
</reference>
<dbReference type="PROSITE" id="PS50112">
    <property type="entry name" value="PAS"/>
    <property type="match status" value="1"/>
</dbReference>
<dbReference type="PANTHER" id="PTHR41523:SF8">
    <property type="entry name" value="ETHYLENE RESPONSE SENSOR PROTEIN"/>
    <property type="match status" value="1"/>
</dbReference>
<evidence type="ECO:0000256" key="7">
    <source>
        <dbReference type="ARBA" id="ARBA00022777"/>
    </source>
</evidence>
<dbReference type="CDD" id="cd00130">
    <property type="entry name" value="PAS"/>
    <property type="match status" value="1"/>
</dbReference>
<keyword evidence="8" id="KW-0067">ATP-binding</keyword>
<comment type="catalytic activity">
    <reaction evidence="1">
        <text>ATP + protein L-histidine = ADP + protein N-phospho-L-histidine.</text>
        <dbReference type="EC" id="2.7.13.3"/>
    </reaction>
</comment>
<evidence type="ECO:0000256" key="1">
    <source>
        <dbReference type="ARBA" id="ARBA00000085"/>
    </source>
</evidence>
<dbReference type="EC" id="2.7.13.3" evidence="2"/>
<dbReference type="InterPro" id="IPR013655">
    <property type="entry name" value="PAS_fold_3"/>
</dbReference>
<dbReference type="InterPro" id="IPR036890">
    <property type="entry name" value="HATPase_C_sf"/>
</dbReference>
<dbReference type="RefSeq" id="WP_069441607.1">
    <property type="nucleotide sequence ID" value="NZ_LPWF01000024.1"/>
</dbReference>
<keyword evidence="11" id="KW-1185">Reference proteome</keyword>
<gene>
    <name evidence="10" type="ORF">AUC69_01320</name>
</gene>
<dbReference type="OrthoDB" id="9813940at2"/>
<dbReference type="GO" id="GO:0004673">
    <property type="term" value="F:protein histidine kinase activity"/>
    <property type="evidence" value="ECO:0007669"/>
    <property type="project" value="UniProtKB-EC"/>
</dbReference>
<keyword evidence="6" id="KW-0547">Nucleotide-binding</keyword>
<dbReference type="Proteomes" id="UP000094472">
    <property type="component" value="Unassembled WGS sequence"/>
</dbReference>
<dbReference type="Gene3D" id="3.30.565.10">
    <property type="entry name" value="Histidine kinase-like ATPase, C-terminal domain"/>
    <property type="match status" value="1"/>
</dbReference>
<evidence type="ECO:0000256" key="2">
    <source>
        <dbReference type="ARBA" id="ARBA00012438"/>
    </source>
</evidence>
<dbReference type="Pfam" id="PF08447">
    <property type="entry name" value="PAS_3"/>
    <property type="match status" value="1"/>
</dbReference>
<evidence type="ECO:0000313" key="11">
    <source>
        <dbReference type="Proteomes" id="UP000094472"/>
    </source>
</evidence>
<dbReference type="SMART" id="SM00911">
    <property type="entry name" value="HWE_HK"/>
    <property type="match status" value="1"/>
</dbReference>
<keyword evidence="7" id="KW-0418">Kinase</keyword>
<evidence type="ECO:0000256" key="5">
    <source>
        <dbReference type="ARBA" id="ARBA00022679"/>
    </source>
</evidence>
<proteinExistence type="predicted"/>
<evidence type="ECO:0000256" key="4">
    <source>
        <dbReference type="ARBA" id="ARBA00022553"/>
    </source>
</evidence>
<dbReference type="PANTHER" id="PTHR41523">
    <property type="entry name" value="TWO-COMPONENT SYSTEM SENSOR PROTEIN"/>
    <property type="match status" value="1"/>
</dbReference>
<dbReference type="AlphaFoldDB" id="A0A1E3VW77"/>
<dbReference type="InterPro" id="IPR035965">
    <property type="entry name" value="PAS-like_dom_sf"/>
</dbReference>
<evidence type="ECO:0000259" key="9">
    <source>
        <dbReference type="PROSITE" id="PS50112"/>
    </source>
</evidence>
<organism evidence="10 11">
    <name type="scientific">Methyloceanibacter superfactus</name>
    <dbReference type="NCBI Taxonomy" id="1774969"/>
    <lineage>
        <taxon>Bacteria</taxon>
        <taxon>Pseudomonadati</taxon>
        <taxon>Pseudomonadota</taxon>
        <taxon>Alphaproteobacteria</taxon>
        <taxon>Hyphomicrobiales</taxon>
        <taxon>Hyphomicrobiaceae</taxon>
        <taxon>Methyloceanibacter</taxon>
    </lineage>
</organism>
<dbReference type="EMBL" id="LPWF01000024">
    <property type="protein sequence ID" value="ODR97787.1"/>
    <property type="molecule type" value="Genomic_DNA"/>
</dbReference>
<dbReference type="SUPFAM" id="SSF55874">
    <property type="entry name" value="ATPase domain of HSP90 chaperone/DNA topoisomerase II/histidine kinase"/>
    <property type="match status" value="1"/>
</dbReference>
<keyword evidence="4" id="KW-0597">Phosphoprotein</keyword>
<dbReference type="NCBIfam" id="TIGR00229">
    <property type="entry name" value="sensory_box"/>
    <property type="match status" value="1"/>
</dbReference>
<keyword evidence="5" id="KW-0808">Transferase</keyword>
<dbReference type="InterPro" id="IPR000014">
    <property type="entry name" value="PAS"/>
</dbReference>
<accession>A0A1E3VW77</accession>
<evidence type="ECO:0000313" key="10">
    <source>
        <dbReference type="EMBL" id="ODR97787.1"/>
    </source>
</evidence>
<evidence type="ECO:0000256" key="8">
    <source>
        <dbReference type="ARBA" id="ARBA00022840"/>
    </source>
</evidence>
<dbReference type="SUPFAM" id="SSF55785">
    <property type="entry name" value="PYP-like sensor domain (PAS domain)"/>
    <property type="match status" value="1"/>
</dbReference>
<dbReference type="InterPro" id="IPR011102">
    <property type="entry name" value="Sig_transdc_His_kinase_HWE"/>
</dbReference>
<evidence type="ECO:0000256" key="6">
    <source>
        <dbReference type="ARBA" id="ARBA00022741"/>
    </source>
</evidence>
<dbReference type="STRING" id="1774969.AUC69_01320"/>
<comment type="caution">
    <text evidence="10">The sequence shown here is derived from an EMBL/GenBank/DDBJ whole genome shotgun (WGS) entry which is preliminary data.</text>
</comment>
<name>A0A1E3VW77_9HYPH</name>
<dbReference type="Pfam" id="PF07536">
    <property type="entry name" value="HWE_HK"/>
    <property type="match status" value="1"/>
</dbReference>
<dbReference type="Gene3D" id="3.30.450.20">
    <property type="entry name" value="PAS domain"/>
    <property type="match status" value="1"/>
</dbReference>
<dbReference type="GO" id="GO:0005524">
    <property type="term" value="F:ATP binding"/>
    <property type="evidence" value="ECO:0007669"/>
    <property type="project" value="UniProtKB-KW"/>
</dbReference>
<dbReference type="Gene3D" id="2.10.70.100">
    <property type="match status" value="1"/>
</dbReference>
<protein>
    <recommendedName>
        <fullName evidence="3">Blue-light-activated histidine kinase</fullName>
        <ecNumber evidence="2">2.7.13.3</ecNumber>
    </recommendedName>
</protein>
<sequence>MVRAVEAAGAGLWEWDLDSGVIKVSARLAAMLGLSPDISQIDAARFFNCIHSDDIPLFKVALGEALRNEGPFVHEFRAAQDGDGTLRWLSYQGQVLELGEDGIATVLAGLCLDVTDRRLAQGAYDLLTRELSHRMKNLFSVVSSLVNMTSEGRPEALGFVSAFQARLNTLAAAHELLIRAEWQAIPLESLVEKALSPLGVWGRVDLSNNRIMLGTHDAQTVVLVLHELATNAIKYGALSNGTGRVELCFSARTPSDEGPALVMKWTEHGGPPVEAPGARGFGVRLIERLTKRQASGEAVLDWKPEGLRCCIELPLTSAA</sequence>
<evidence type="ECO:0000256" key="3">
    <source>
        <dbReference type="ARBA" id="ARBA00021740"/>
    </source>
</evidence>